<dbReference type="Pfam" id="PF05239">
    <property type="entry name" value="PRC"/>
    <property type="match status" value="1"/>
</dbReference>
<dbReference type="Proteomes" id="UP000501891">
    <property type="component" value="Chromosome"/>
</dbReference>
<protein>
    <submittedName>
        <fullName evidence="4">PRC-barrel domain containing protein</fullName>
    </submittedName>
</protein>
<gene>
    <name evidence="4" type="ORF">HHL28_08010</name>
</gene>
<proteinExistence type="predicted"/>
<feature type="chain" id="PRO_5032780547" evidence="2">
    <location>
        <begin position="23"/>
        <end position="198"/>
    </location>
</feature>
<feature type="region of interest" description="Disordered" evidence="1">
    <location>
        <begin position="155"/>
        <end position="198"/>
    </location>
</feature>
<dbReference type="AlphaFoldDB" id="A0A858R7N0"/>
<feature type="region of interest" description="Disordered" evidence="1">
    <location>
        <begin position="23"/>
        <end position="64"/>
    </location>
</feature>
<feature type="domain" description="PRC-barrel" evidence="3">
    <location>
        <begin position="61"/>
        <end position="132"/>
    </location>
</feature>
<sequence length="198" mass="20772">MNRRLPLAAAAVAIVISAAALAQTPAPSGNRPAPPPPADNPVAGQNPIEAQKGKGATAGRMGQATAHALIGRDAEGRDGKELGEVVDVITDNRTGAVDSLIVKVGEIDGLERLKDRTVEVPFQRVIIQPSANAVVLNMPPEDLANLKEWAYNDEGEGMVGVGNPSPPPRRPPRPPAARTGRSRWKAIPAVNLPPSPRR</sequence>
<dbReference type="SUPFAM" id="SSF50346">
    <property type="entry name" value="PRC-barrel domain"/>
    <property type="match status" value="1"/>
</dbReference>
<evidence type="ECO:0000259" key="3">
    <source>
        <dbReference type="Pfam" id="PF05239"/>
    </source>
</evidence>
<dbReference type="EMBL" id="CP051775">
    <property type="protein sequence ID" value="QJE73036.1"/>
    <property type="molecule type" value="Genomic_DNA"/>
</dbReference>
<dbReference type="KEGG" id="acru:HHL28_08010"/>
<dbReference type="InterPro" id="IPR011033">
    <property type="entry name" value="PRC_barrel-like_sf"/>
</dbReference>
<keyword evidence="5" id="KW-1185">Reference proteome</keyword>
<dbReference type="InterPro" id="IPR027275">
    <property type="entry name" value="PRC-brl_dom"/>
</dbReference>
<feature type="signal peptide" evidence="2">
    <location>
        <begin position="1"/>
        <end position="22"/>
    </location>
</feature>
<evidence type="ECO:0000256" key="2">
    <source>
        <dbReference type="SAM" id="SignalP"/>
    </source>
</evidence>
<evidence type="ECO:0000256" key="1">
    <source>
        <dbReference type="SAM" id="MobiDB-lite"/>
    </source>
</evidence>
<evidence type="ECO:0000313" key="4">
    <source>
        <dbReference type="EMBL" id="QJE73036.1"/>
    </source>
</evidence>
<accession>A0A858R7N0</accession>
<reference evidence="4" key="1">
    <citation type="submission" date="2020-04" db="EMBL/GenBank/DDBJ databases">
        <title>A desert anoxygenic phototrophic bacterium fixes CO2 using RubisCO under aerobic conditions.</title>
        <authorList>
            <person name="Tang K."/>
        </authorList>
    </citation>
    <scope>NUCLEOTIDE SEQUENCE [LARGE SCALE GENOMIC DNA]</scope>
    <source>
        <strain evidence="4">MIMtkB3</strain>
    </source>
</reference>
<feature type="compositionally biased region" description="Pro residues" evidence="1">
    <location>
        <begin position="164"/>
        <end position="175"/>
    </location>
</feature>
<name>A0A858R7N0_9PROT</name>
<evidence type="ECO:0000313" key="5">
    <source>
        <dbReference type="Proteomes" id="UP000501891"/>
    </source>
</evidence>
<keyword evidence="2" id="KW-0732">Signal</keyword>
<organism evidence="4 5">
    <name type="scientific">Aerophototrophica crusticola</name>
    <dbReference type="NCBI Taxonomy" id="1709002"/>
    <lineage>
        <taxon>Bacteria</taxon>
        <taxon>Pseudomonadati</taxon>
        <taxon>Pseudomonadota</taxon>
        <taxon>Alphaproteobacteria</taxon>
        <taxon>Rhodospirillales</taxon>
        <taxon>Rhodospirillaceae</taxon>
        <taxon>Aerophototrophica</taxon>
    </lineage>
</organism>
<dbReference type="Gene3D" id="2.30.30.240">
    <property type="entry name" value="PRC-barrel domain"/>
    <property type="match status" value="1"/>
</dbReference>